<evidence type="ECO:0000256" key="10">
    <source>
        <dbReference type="ARBA" id="ARBA00022833"/>
    </source>
</evidence>
<evidence type="ECO:0000256" key="7">
    <source>
        <dbReference type="ARBA" id="ARBA00022670"/>
    </source>
</evidence>
<dbReference type="PRINTS" id="PR00756">
    <property type="entry name" value="ALADIPTASE"/>
</dbReference>
<dbReference type="NCBIfam" id="TIGR02412">
    <property type="entry name" value="pepN_strep_liv"/>
    <property type="match status" value="1"/>
</dbReference>
<evidence type="ECO:0000259" key="16">
    <source>
        <dbReference type="Pfam" id="PF17900"/>
    </source>
</evidence>
<keyword evidence="11" id="KW-0482">Metalloprotease</keyword>
<keyword evidence="6 17" id="KW-0031">Aminopeptidase</keyword>
<dbReference type="Pfam" id="PF11838">
    <property type="entry name" value="ERAP1_C"/>
    <property type="match status" value="1"/>
</dbReference>
<dbReference type="InterPro" id="IPR024571">
    <property type="entry name" value="ERAP1-like_C_dom"/>
</dbReference>
<sequence length="858" mass="94383">MTGGNLTRDEAAERARLLTAEHYAVELDLTRGDTTFGSKSTIAFACSEPGASSFVDLLAPSVRSVTLNGEALDPAEVFDGARVHLSGLRAENVVVIDAAAAYSRTGEGLHRFVDPVDGEVYLYTQFEPADSRRLFANFEQPDLKARFQFTVTAPARWRVWSNETLEELTQGTDDANTWRFNPTEPISTYITAIVAGDYHVVEDQHTVRLKDGSDLLIPVSAMVRKSLAPYFDAAAILDVTKAGLDFYHEIFDYPYPFGKYDSAFVPEYNLGAMENPGLVTFNERMVYRSKTTDASYQGRANTIMHEMAHMWFGDLVTMKWWDDLWLKESFADFMGAFALTRATRWQHAWVSFANGRKAWAYRQDQLPTTHPIVADIRDLEDARLNFDGITYAKGASVLKQLAAYVGEDAFLEGARRYFKAHAFGNTTLGDLLAVLEETSGRDMKAWSKAWLQTAGVNTLTAEVDTDANGVVTGARIRQSAVPEFPTLRPHRIAVGCYSSNPATGAVELTERIELDVDGELTDLPQLAGKSRPGLVLLNDQDLTYAKIRFTAAELDAFERGGIAALPDSMARALAWSGIWHMTRDAVMSGRRFIAIVLRNIEAETDISVVQNLLRQVHQVRGEYLDPANRPAADLAISTRLWEVLSAAPAGSDHQVAFGYGVVRGASQDSGFAKLRALLSGELTFPGLTVDQDLRWAIIETLAAAGRDDDGVLAEREAATDDTADGRRHLVAARAARPLAQAKAEAWRLVVATPDQPNDLIGAVLSEFYQVGGEKLAEPYVEPYFEALAAVWAERSIQNAERIVSGGYPWPLTSPDLLARTDAWLASDAAKAPALRRLVLEARDGAARALRAQECDRNA</sequence>
<dbReference type="Gene3D" id="2.60.40.1730">
    <property type="entry name" value="tricorn interacting facor f3 domain"/>
    <property type="match status" value="1"/>
</dbReference>
<proteinExistence type="inferred from homology"/>
<feature type="domain" description="Peptidase M1 membrane alanine aminopeptidase" evidence="14">
    <location>
        <begin position="237"/>
        <end position="450"/>
    </location>
</feature>
<evidence type="ECO:0000256" key="13">
    <source>
        <dbReference type="ARBA" id="ARBA00031533"/>
    </source>
</evidence>
<keyword evidence="18" id="KW-1185">Reference proteome</keyword>
<keyword evidence="9 17" id="KW-0378">Hydrolase</keyword>
<evidence type="ECO:0000313" key="17">
    <source>
        <dbReference type="EMBL" id="MBS2545743.1"/>
    </source>
</evidence>
<evidence type="ECO:0000256" key="6">
    <source>
        <dbReference type="ARBA" id="ARBA00022438"/>
    </source>
</evidence>
<evidence type="ECO:0000256" key="2">
    <source>
        <dbReference type="ARBA" id="ARBA00001947"/>
    </source>
</evidence>
<gene>
    <name evidence="17" type="primary">pepN</name>
    <name evidence="17" type="ORF">KGQ19_02555</name>
</gene>
<comment type="catalytic activity">
    <reaction evidence="1">
        <text>Release of an N-terminal amino acid, Xaa-|-Yaa- from a peptide, amide or arylamide. Xaa is preferably Ala, but may be most amino acids including Pro (slow action). When a terminal hydrophobic residue is followed by a prolyl residue, the two may be released as an intact Xaa-Pro dipeptide.</text>
        <dbReference type="EC" id="3.4.11.2"/>
    </reaction>
</comment>
<feature type="domain" description="ERAP1-like C-terminal" evidence="15">
    <location>
        <begin position="534"/>
        <end position="846"/>
    </location>
</feature>
<dbReference type="PANTHER" id="PTHR11533">
    <property type="entry name" value="PROTEASE M1 ZINC METALLOPROTEASE"/>
    <property type="match status" value="1"/>
</dbReference>
<dbReference type="InterPro" id="IPR012778">
    <property type="entry name" value="Pept_M1_aminopeptidase"/>
</dbReference>
<evidence type="ECO:0000256" key="8">
    <source>
        <dbReference type="ARBA" id="ARBA00022723"/>
    </source>
</evidence>
<dbReference type="InterPro" id="IPR045357">
    <property type="entry name" value="Aminopeptidase_N-like_N"/>
</dbReference>
<dbReference type="Pfam" id="PF01433">
    <property type="entry name" value="Peptidase_M1"/>
    <property type="match status" value="1"/>
</dbReference>
<evidence type="ECO:0000259" key="15">
    <source>
        <dbReference type="Pfam" id="PF11838"/>
    </source>
</evidence>
<dbReference type="CDD" id="cd09602">
    <property type="entry name" value="M1_APN"/>
    <property type="match status" value="1"/>
</dbReference>
<dbReference type="SUPFAM" id="SSF63737">
    <property type="entry name" value="Leukotriene A4 hydrolase N-terminal domain"/>
    <property type="match status" value="1"/>
</dbReference>
<evidence type="ECO:0000313" key="18">
    <source>
        <dbReference type="Proteomes" id="UP000730482"/>
    </source>
</evidence>
<dbReference type="EMBL" id="JAAFYZ010000006">
    <property type="protein sequence ID" value="MBS2545743.1"/>
    <property type="molecule type" value="Genomic_DNA"/>
</dbReference>
<keyword evidence="7" id="KW-0645">Protease</keyword>
<dbReference type="InterPro" id="IPR042097">
    <property type="entry name" value="Aminopeptidase_N-like_N_sf"/>
</dbReference>
<evidence type="ECO:0000256" key="3">
    <source>
        <dbReference type="ARBA" id="ARBA00010136"/>
    </source>
</evidence>
<evidence type="ECO:0000256" key="11">
    <source>
        <dbReference type="ARBA" id="ARBA00023049"/>
    </source>
</evidence>
<reference evidence="17 18" key="1">
    <citation type="submission" date="2020-02" db="EMBL/GenBank/DDBJ databases">
        <title>Acidophilic actinobacteria isolated from forest soil.</title>
        <authorList>
            <person name="Golinska P."/>
        </authorList>
    </citation>
    <scope>NUCLEOTIDE SEQUENCE [LARGE SCALE GENOMIC DNA]</scope>
    <source>
        <strain evidence="17 18">NL8</strain>
    </source>
</reference>
<evidence type="ECO:0000256" key="12">
    <source>
        <dbReference type="ARBA" id="ARBA00029811"/>
    </source>
</evidence>
<dbReference type="SUPFAM" id="SSF55486">
    <property type="entry name" value="Metalloproteases ('zincins'), catalytic domain"/>
    <property type="match status" value="1"/>
</dbReference>
<accession>A0ABS5KI14</accession>
<organism evidence="17 18">
    <name type="scientific">Catenulispora pinistramenti</name>
    <dbReference type="NCBI Taxonomy" id="2705254"/>
    <lineage>
        <taxon>Bacteria</taxon>
        <taxon>Bacillati</taxon>
        <taxon>Actinomycetota</taxon>
        <taxon>Actinomycetes</taxon>
        <taxon>Catenulisporales</taxon>
        <taxon>Catenulisporaceae</taxon>
        <taxon>Catenulispora</taxon>
    </lineage>
</organism>
<dbReference type="GO" id="GO:0016285">
    <property type="term" value="F:alanyl aminopeptidase activity"/>
    <property type="evidence" value="ECO:0007669"/>
    <property type="project" value="UniProtKB-EC"/>
</dbReference>
<dbReference type="InterPro" id="IPR027268">
    <property type="entry name" value="Peptidase_M4/M1_CTD_sf"/>
</dbReference>
<dbReference type="InterPro" id="IPR001930">
    <property type="entry name" value="Peptidase_M1"/>
</dbReference>
<comment type="caution">
    <text evidence="17">The sequence shown here is derived from an EMBL/GenBank/DDBJ whole genome shotgun (WGS) entry which is preliminary data.</text>
</comment>
<evidence type="ECO:0000259" key="14">
    <source>
        <dbReference type="Pfam" id="PF01433"/>
    </source>
</evidence>
<comment type="cofactor">
    <cofactor evidence="2">
        <name>Zn(2+)</name>
        <dbReference type="ChEBI" id="CHEBI:29105"/>
    </cofactor>
</comment>
<name>A0ABS5KI14_9ACTN</name>
<dbReference type="PANTHER" id="PTHR11533:SF174">
    <property type="entry name" value="PUROMYCIN-SENSITIVE AMINOPEPTIDASE-RELATED"/>
    <property type="match status" value="1"/>
</dbReference>
<dbReference type="Proteomes" id="UP000730482">
    <property type="component" value="Unassembled WGS sequence"/>
</dbReference>
<dbReference type="InterPro" id="IPR014782">
    <property type="entry name" value="Peptidase_M1_dom"/>
</dbReference>
<evidence type="ECO:0000256" key="5">
    <source>
        <dbReference type="ARBA" id="ARBA00015611"/>
    </source>
</evidence>
<dbReference type="Pfam" id="PF17900">
    <property type="entry name" value="Peptidase_M1_N"/>
    <property type="match status" value="1"/>
</dbReference>
<dbReference type="RefSeq" id="WP_212007406.1">
    <property type="nucleotide sequence ID" value="NZ_JAAFYZ010000006.1"/>
</dbReference>
<dbReference type="InterPro" id="IPR050344">
    <property type="entry name" value="Peptidase_M1_aminopeptidases"/>
</dbReference>
<comment type="similarity">
    <text evidence="3">Belongs to the peptidase M1 family.</text>
</comment>
<dbReference type="EC" id="3.4.11.2" evidence="4"/>
<evidence type="ECO:0000256" key="9">
    <source>
        <dbReference type="ARBA" id="ARBA00022801"/>
    </source>
</evidence>
<evidence type="ECO:0000256" key="4">
    <source>
        <dbReference type="ARBA" id="ARBA00012564"/>
    </source>
</evidence>
<feature type="domain" description="Aminopeptidase N-like N-terminal" evidence="16">
    <location>
        <begin position="99"/>
        <end position="190"/>
    </location>
</feature>
<protein>
    <recommendedName>
        <fullName evidence="5">Aminopeptidase N</fullName>
        <ecNumber evidence="4">3.4.11.2</ecNumber>
    </recommendedName>
    <alternativeName>
        <fullName evidence="12">Alanine aminopeptidase</fullName>
    </alternativeName>
    <alternativeName>
        <fullName evidence="13">Lysyl aminopeptidase</fullName>
    </alternativeName>
</protein>
<keyword evidence="8" id="KW-0479">Metal-binding</keyword>
<evidence type="ECO:0000256" key="1">
    <source>
        <dbReference type="ARBA" id="ARBA00000098"/>
    </source>
</evidence>
<keyword evidence="10" id="KW-0862">Zinc</keyword>
<dbReference type="Gene3D" id="1.10.390.10">
    <property type="entry name" value="Neutral Protease Domain 2"/>
    <property type="match status" value="1"/>
</dbReference>